<dbReference type="GeneID" id="301813749"/>
<protein>
    <submittedName>
        <fullName evidence="1">Uncharacterized protein</fullName>
    </submittedName>
</protein>
<dbReference type="Proteomes" id="UP001146505">
    <property type="component" value="Unassembled WGS sequence"/>
</dbReference>
<evidence type="ECO:0000313" key="1">
    <source>
        <dbReference type="EMBL" id="MCZ9305712.1"/>
    </source>
</evidence>
<proteinExistence type="predicted"/>
<comment type="caution">
    <text evidence="1">The sequence shown here is derived from an EMBL/GenBank/DDBJ whole genome shotgun (WGS) entry which is preliminary data.</text>
</comment>
<reference evidence="1" key="1">
    <citation type="submission" date="2022-02" db="EMBL/GenBank/DDBJ databases">
        <title>Corynebacterium sp. from urogenital microbiome.</title>
        <authorList>
            <person name="Cappelli E.A."/>
            <person name="Ribeiro T.G."/>
            <person name="Peixe L."/>
        </authorList>
    </citation>
    <scope>NUCLEOTIDE SEQUENCE</scope>
    <source>
        <strain evidence="1">C9Ua_112</strain>
    </source>
</reference>
<accession>A0A9X3M7I8</accession>
<evidence type="ECO:0000313" key="2">
    <source>
        <dbReference type="Proteomes" id="UP001146505"/>
    </source>
</evidence>
<sequence>MSKDDHSPQTIRELLSANEAQNLTRSVRAALVSGTVDYNQIGHVLLNFPGLLNVPDDWEQRLEELPVGKDATPEDEKQSRLDLVGDFLDEIIQSLTDEMDAWAGMVTDFDRLYCSILDMRAEGVDIWVFDDWGSVDSEDEEVGVAVIPFEIADDLDLREVVIDFYVRSEAGQVAEAVQIIVETLESYGLNPEWDEDATGPVRGPISVRMNWQPHSILKEGWDDIYETPEEYIASLAVPLSE</sequence>
<organism evidence="1 2">
    <name type="scientific">Corynebacterium macclintockiae</name>
    <dbReference type="NCBI Taxonomy" id="2913501"/>
    <lineage>
        <taxon>Bacteria</taxon>
        <taxon>Bacillati</taxon>
        <taxon>Actinomycetota</taxon>
        <taxon>Actinomycetes</taxon>
        <taxon>Mycobacteriales</taxon>
        <taxon>Corynebacteriaceae</taxon>
        <taxon>Corynebacterium</taxon>
    </lineage>
</organism>
<gene>
    <name evidence="1" type="ORF">L8U58_09285</name>
</gene>
<dbReference type="AlphaFoldDB" id="A0A9X3M7I8"/>
<dbReference type="EMBL" id="JAKMUV010000015">
    <property type="protein sequence ID" value="MCZ9305712.1"/>
    <property type="molecule type" value="Genomic_DNA"/>
</dbReference>
<name>A0A9X3M7I8_9CORY</name>
<keyword evidence="2" id="KW-1185">Reference proteome</keyword>
<dbReference type="RefSeq" id="WP_155269749.1">
    <property type="nucleotide sequence ID" value="NZ_JAKMUV010000015.1"/>
</dbReference>